<keyword evidence="3" id="KW-0731">Sigma factor</keyword>
<comment type="similarity">
    <text evidence="1">Belongs to the sigma-70 factor family. ECF subfamily.</text>
</comment>
<dbReference type="PANTHER" id="PTHR43133:SF46">
    <property type="entry name" value="RNA POLYMERASE SIGMA-70 FACTOR ECF SUBFAMILY"/>
    <property type="match status" value="1"/>
</dbReference>
<comment type="caution">
    <text evidence="7">The sequence shown here is derived from an EMBL/GenBank/DDBJ whole genome shotgun (WGS) entry which is preliminary data.</text>
</comment>
<evidence type="ECO:0000259" key="5">
    <source>
        <dbReference type="Pfam" id="PF04542"/>
    </source>
</evidence>
<dbReference type="RefSeq" id="WP_120273461.1">
    <property type="nucleotide sequence ID" value="NZ_RAPN01000001.1"/>
</dbReference>
<dbReference type="EMBL" id="RAPN01000001">
    <property type="protein sequence ID" value="RKD92229.1"/>
    <property type="molecule type" value="Genomic_DNA"/>
</dbReference>
<dbReference type="AlphaFoldDB" id="A0A419W9W1"/>
<reference evidence="7 8" key="1">
    <citation type="submission" date="2018-09" db="EMBL/GenBank/DDBJ databases">
        <title>Genomic Encyclopedia of Archaeal and Bacterial Type Strains, Phase II (KMG-II): from individual species to whole genera.</title>
        <authorList>
            <person name="Goeker M."/>
        </authorList>
    </citation>
    <scope>NUCLEOTIDE SEQUENCE [LARGE SCALE GENOMIC DNA]</scope>
    <source>
        <strain evidence="7 8">DSM 27148</strain>
    </source>
</reference>
<evidence type="ECO:0000313" key="8">
    <source>
        <dbReference type="Proteomes" id="UP000283387"/>
    </source>
</evidence>
<dbReference type="GO" id="GO:0003677">
    <property type="term" value="F:DNA binding"/>
    <property type="evidence" value="ECO:0007669"/>
    <property type="project" value="InterPro"/>
</dbReference>
<dbReference type="Pfam" id="PF04542">
    <property type="entry name" value="Sigma70_r2"/>
    <property type="match status" value="1"/>
</dbReference>
<evidence type="ECO:0000256" key="4">
    <source>
        <dbReference type="ARBA" id="ARBA00023163"/>
    </source>
</evidence>
<dbReference type="InterPro" id="IPR013324">
    <property type="entry name" value="RNA_pol_sigma_r3/r4-like"/>
</dbReference>
<proteinExistence type="inferred from homology"/>
<protein>
    <submittedName>
        <fullName evidence="7">RNA polymerase sigma-70 factor (ECF subfamily)</fullName>
    </submittedName>
</protein>
<keyword evidence="8" id="KW-1185">Reference proteome</keyword>
<dbReference type="SUPFAM" id="SSF88946">
    <property type="entry name" value="Sigma2 domain of RNA polymerase sigma factors"/>
    <property type="match status" value="1"/>
</dbReference>
<dbReference type="CDD" id="cd06171">
    <property type="entry name" value="Sigma70_r4"/>
    <property type="match status" value="1"/>
</dbReference>
<dbReference type="Gene3D" id="1.10.10.10">
    <property type="entry name" value="Winged helix-like DNA-binding domain superfamily/Winged helix DNA-binding domain"/>
    <property type="match status" value="1"/>
</dbReference>
<evidence type="ECO:0000256" key="1">
    <source>
        <dbReference type="ARBA" id="ARBA00010641"/>
    </source>
</evidence>
<feature type="domain" description="RNA polymerase sigma factor 70 region 4 type 2" evidence="6">
    <location>
        <begin position="119"/>
        <end position="171"/>
    </location>
</feature>
<dbReference type="GO" id="GO:0006352">
    <property type="term" value="P:DNA-templated transcription initiation"/>
    <property type="evidence" value="ECO:0007669"/>
    <property type="project" value="InterPro"/>
</dbReference>
<feature type="domain" description="RNA polymerase sigma-70 region 2" evidence="5">
    <location>
        <begin position="24"/>
        <end position="89"/>
    </location>
</feature>
<dbReference type="InterPro" id="IPR013325">
    <property type="entry name" value="RNA_pol_sigma_r2"/>
</dbReference>
<evidence type="ECO:0000259" key="6">
    <source>
        <dbReference type="Pfam" id="PF08281"/>
    </source>
</evidence>
<dbReference type="Gene3D" id="1.10.1740.10">
    <property type="match status" value="1"/>
</dbReference>
<keyword evidence="2" id="KW-0805">Transcription regulation</keyword>
<dbReference type="NCBIfam" id="TIGR02937">
    <property type="entry name" value="sigma70-ECF"/>
    <property type="match status" value="1"/>
</dbReference>
<dbReference type="InterPro" id="IPR013249">
    <property type="entry name" value="RNA_pol_sigma70_r4_t2"/>
</dbReference>
<dbReference type="GO" id="GO:0016987">
    <property type="term" value="F:sigma factor activity"/>
    <property type="evidence" value="ECO:0007669"/>
    <property type="project" value="UniProtKB-KW"/>
</dbReference>
<gene>
    <name evidence="7" type="ORF">BC643_2599</name>
</gene>
<dbReference type="NCBIfam" id="TIGR02985">
    <property type="entry name" value="Sig70_bacteroi1"/>
    <property type="match status" value="1"/>
</dbReference>
<dbReference type="InterPro" id="IPR007627">
    <property type="entry name" value="RNA_pol_sigma70_r2"/>
</dbReference>
<dbReference type="Proteomes" id="UP000283387">
    <property type="component" value="Unassembled WGS sequence"/>
</dbReference>
<dbReference type="OrthoDB" id="1119198at2"/>
<dbReference type="SUPFAM" id="SSF88659">
    <property type="entry name" value="Sigma3 and sigma4 domains of RNA polymerase sigma factors"/>
    <property type="match status" value="1"/>
</dbReference>
<name>A0A419W9W1_9BACT</name>
<dbReference type="Pfam" id="PF08281">
    <property type="entry name" value="Sigma70_r4_2"/>
    <property type="match status" value="1"/>
</dbReference>
<evidence type="ECO:0000256" key="2">
    <source>
        <dbReference type="ARBA" id="ARBA00023015"/>
    </source>
</evidence>
<evidence type="ECO:0000256" key="3">
    <source>
        <dbReference type="ARBA" id="ARBA00023082"/>
    </source>
</evidence>
<dbReference type="InterPro" id="IPR039425">
    <property type="entry name" value="RNA_pol_sigma-70-like"/>
</dbReference>
<accession>A0A419W9W1</accession>
<dbReference type="InterPro" id="IPR014284">
    <property type="entry name" value="RNA_pol_sigma-70_dom"/>
</dbReference>
<dbReference type="InterPro" id="IPR036388">
    <property type="entry name" value="WH-like_DNA-bd_sf"/>
</dbReference>
<sequence length="192" mass="22967">MNTQTDLELFAKILHDDEKAFSELFNRYYSGLCVYAFQFLHDDQKTQELVQEVFVQVWVKRKEIQVHSSVKSYLFRAVKNQLINWVNHQKVEQKYLEMIRSEQEQLQPGQYFLEVDLQQKIEASVEALPPKRKEIFKLSREEGLTYREIAEKLEVSVKTVETQMGLALKQLREDLKEYRHLLIGISIFQKYF</sequence>
<organism evidence="7 8">
    <name type="scientific">Mangrovibacterium diazotrophicum</name>
    <dbReference type="NCBI Taxonomy" id="1261403"/>
    <lineage>
        <taxon>Bacteria</taxon>
        <taxon>Pseudomonadati</taxon>
        <taxon>Bacteroidota</taxon>
        <taxon>Bacteroidia</taxon>
        <taxon>Marinilabiliales</taxon>
        <taxon>Prolixibacteraceae</taxon>
        <taxon>Mangrovibacterium</taxon>
    </lineage>
</organism>
<dbReference type="InterPro" id="IPR014327">
    <property type="entry name" value="RNA_pol_sigma70_bacteroid"/>
</dbReference>
<evidence type="ECO:0000313" key="7">
    <source>
        <dbReference type="EMBL" id="RKD92229.1"/>
    </source>
</evidence>
<dbReference type="PANTHER" id="PTHR43133">
    <property type="entry name" value="RNA POLYMERASE ECF-TYPE SIGMA FACTO"/>
    <property type="match status" value="1"/>
</dbReference>
<keyword evidence="4" id="KW-0804">Transcription</keyword>